<comment type="function">
    <text evidence="3">Plays an important role in DNA replication, recombination and repair. Binds to ssDNA and to an array of partner proteins to recruit them to their sites of action during DNA metabolism.</text>
</comment>
<evidence type="ECO:0000256" key="1">
    <source>
        <dbReference type="ARBA" id="ARBA00023125"/>
    </source>
</evidence>
<organism evidence="6 7">
    <name type="scientific">Bacillus taeanensis</name>
    <dbReference type="NCBI Taxonomy" id="273032"/>
    <lineage>
        <taxon>Bacteria</taxon>
        <taxon>Bacillati</taxon>
        <taxon>Bacillota</taxon>
        <taxon>Bacilli</taxon>
        <taxon>Bacillales</taxon>
        <taxon>Bacillaceae</taxon>
        <taxon>Bacillus</taxon>
    </lineage>
</organism>
<dbReference type="PIRSF" id="PIRSF002070">
    <property type="entry name" value="SSB"/>
    <property type="match status" value="1"/>
</dbReference>
<dbReference type="PROSITE" id="PS50935">
    <property type="entry name" value="SSB"/>
    <property type="match status" value="1"/>
</dbReference>
<sequence>MINRVILVGRLTKDPELRYTPSGVAVATFSLAVNRPFTNQQGDREADFFNIVVWRRQAENAANFLKKGSLAGVDGRLQSRSYENNQGQRVYVTEVVAESVQFLEPKSSQGQFQGSGASRANDNFGQSQNQPNRNNKDFTSFDDDPFASDGKPIDISDDDLPF</sequence>
<dbReference type="FunFam" id="2.40.50.140:FF:000084">
    <property type="entry name" value="Single-stranded DNA-binding protein"/>
    <property type="match status" value="1"/>
</dbReference>
<comment type="caution">
    <text evidence="3">Lacks conserved residue(s) required for the propagation of feature annotation.</text>
</comment>
<keyword evidence="7" id="KW-1185">Reference proteome</keyword>
<dbReference type="RefSeq" id="WP_113806563.1">
    <property type="nucleotide sequence ID" value="NZ_QOCW01000013.1"/>
</dbReference>
<dbReference type="PANTHER" id="PTHR10302">
    <property type="entry name" value="SINGLE-STRANDED DNA-BINDING PROTEIN"/>
    <property type="match status" value="1"/>
</dbReference>
<dbReference type="SUPFAM" id="SSF50249">
    <property type="entry name" value="Nucleic acid-binding proteins"/>
    <property type="match status" value="1"/>
</dbReference>
<evidence type="ECO:0000313" key="7">
    <source>
        <dbReference type="Proteomes" id="UP000253314"/>
    </source>
</evidence>
<feature type="compositionally biased region" description="Polar residues" evidence="5">
    <location>
        <begin position="118"/>
        <end position="133"/>
    </location>
</feature>
<keyword evidence="3" id="KW-0234">DNA repair</keyword>
<dbReference type="InterPro" id="IPR000424">
    <property type="entry name" value="Primosome_PriB/ssb"/>
</dbReference>
<keyword evidence="2 3" id="KW-0233">DNA recombination</keyword>
<dbReference type="AlphaFoldDB" id="A0A366XYX5"/>
<keyword evidence="3" id="KW-0227">DNA damage</keyword>
<dbReference type="Gene3D" id="2.40.50.140">
    <property type="entry name" value="Nucleic acid-binding proteins"/>
    <property type="match status" value="1"/>
</dbReference>
<dbReference type="PANTHER" id="PTHR10302:SF27">
    <property type="entry name" value="SINGLE-STRANDED DNA-BINDING PROTEIN"/>
    <property type="match status" value="1"/>
</dbReference>
<dbReference type="Pfam" id="PF00436">
    <property type="entry name" value="SSB"/>
    <property type="match status" value="1"/>
</dbReference>
<dbReference type="HAMAP" id="MF_00984">
    <property type="entry name" value="SSB"/>
    <property type="match status" value="1"/>
</dbReference>
<evidence type="ECO:0000313" key="6">
    <source>
        <dbReference type="EMBL" id="RBW69131.1"/>
    </source>
</evidence>
<dbReference type="GO" id="GO:0009295">
    <property type="term" value="C:nucleoid"/>
    <property type="evidence" value="ECO:0007669"/>
    <property type="project" value="TreeGrafter"/>
</dbReference>
<accession>A0A366XYX5</accession>
<proteinExistence type="inferred from homology"/>
<dbReference type="Proteomes" id="UP000253314">
    <property type="component" value="Unassembled WGS sequence"/>
</dbReference>
<dbReference type="InterPro" id="IPR011344">
    <property type="entry name" value="ssDNA-bd"/>
</dbReference>
<dbReference type="GO" id="GO:0006260">
    <property type="term" value="P:DNA replication"/>
    <property type="evidence" value="ECO:0007669"/>
    <property type="project" value="UniProtKB-UniRule"/>
</dbReference>
<dbReference type="NCBIfam" id="TIGR00621">
    <property type="entry name" value="ssb"/>
    <property type="match status" value="1"/>
</dbReference>
<evidence type="ECO:0000256" key="3">
    <source>
        <dbReference type="HAMAP-Rule" id="MF_00984"/>
    </source>
</evidence>
<feature type="short sequence motif" description="Important for interaction with partner proteins" evidence="3">
    <location>
        <begin position="157"/>
        <end position="162"/>
    </location>
</feature>
<evidence type="ECO:0000256" key="4">
    <source>
        <dbReference type="PIRNR" id="PIRNR002070"/>
    </source>
</evidence>
<feature type="compositionally biased region" description="Low complexity" evidence="5">
    <location>
        <begin position="107"/>
        <end position="116"/>
    </location>
</feature>
<keyword evidence="1 3" id="KW-0238">DNA-binding</keyword>
<dbReference type="GO" id="GO:0003697">
    <property type="term" value="F:single-stranded DNA binding"/>
    <property type="evidence" value="ECO:0007669"/>
    <property type="project" value="UniProtKB-UniRule"/>
</dbReference>
<name>A0A366XYX5_9BACI</name>
<dbReference type="GO" id="GO:0006310">
    <property type="term" value="P:DNA recombination"/>
    <property type="evidence" value="ECO:0007669"/>
    <property type="project" value="UniProtKB-UniRule"/>
</dbReference>
<gene>
    <name evidence="6" type="ORF">DS031_13325</name>
</gene>
<dbReference type="InterPro" id="IPR012340">
    <property type="entry name" value="NA-bd_OB-fold"/>
</dbReference>
<dbReference type="EMBL" id="QOCW01000013">
    <property type="protein sequence ID" value="RBW69131.1"/>
    <property type="molecule type" value="Genomic_DNA"/>
</dbReference>
<keyword evidence="3" id="KW-0235">DNA replication</keyword>
<protein>
    <recommendedName>
        <fullName evidence="3 4">Single-stranded DNA-binding protein</fullName>
        <shortName evidence="3">SSB</shortName>
    </recommendedName>
</protein>
<evidence type="ECO:0000256" key="2">
    <source>
        <dbReference type="ARBA" id="ARBA00023172"/>
    </source>
</evidence>
<feature type="region of interest" description="Disordered" evidence="5">
    <location>
        <begin position="106"/>
        <end position="162"/>
    </location>
</feature>
<reference evidence="6 7" key="1">
    <citation type="submission" date="2018-07" db="EMBL/GenBank/DDBJ databases">
        <title>Lottiidibacillus patelloidae gen. nov., sp. nov., isolated from the intestinal tract of a marine limpet and the reclassification of B. taeanensis BH030017T, B. algicola KMM 3737T and B. hwajinpoensis SW-72T as genus Lottiidibacillus.</title>
        <authorList>
            <person name="Liu R."/>
            <person name="Huang Z."/>
        </authorList>
    </citation>
    <scope>NUCLEOTIDE SEQUENCE [LARGE SCALE GENOMIC DNA]</scope>
    <source>
        <strain evidence="6 7">BH030017</strain>
    </source>
</reference>
<dbReference type="OrthoDB" id="9809878at2"/>
<comment type="subunit">
    <text evidence="3">Homotetramer.</text>
</comment>
<dbReference type="GO" id="GO:0006281">
    <property type="term" value="P:DNA repair"/>
    <property type="evidence" value="ECO:0007669"/>
    <property type="project" value="UniProtKB-UniRule"/>
</dbReference>
<dbReference type="CDD" id="cd04496">
    <property type="entry name" value="SSB_OBF"/>
    <property type="match status" value="1"/>
</dbReference>
<evidence type="ECO:0000256" key="5">
    <source>
        <dbReference type="SAM" id="MobiDB-lite"/>
    </source>
</evidence>
<comment type="caution">
    <text evidence="6">The sequence shown here is derived from an EMBL/GenBank/DDBJ whole genome shotgun (WGS) entry which is preliminary data.</text>
</comment>